<dbReference type="HAMAP" id="MF_01107">
    <property type="entry name" value="ArgD_aminotrans_3"/>
    <property type="match status" value="1"/>
</dbReference>
<reference evidence="11 12" key="1">
    <citation type="journal article" date="2016" name="Genome Biol. Evol.">
        <title>Pangenome and Phylogenomic Analysis of the Pathogenic Actinobacterium Rhodococcus equi.</title>
        <authorList>
            <person name="Anastasi E."/>
            <person name="MacArthur I."/>
            <person name="Scortti M."/>
            <person name="Alvarez S."/>
            <person name="Giguere S."/>
            <person name="Vazquez-Boland J.A."/>
        </authorList>
    </citation>
    <scope>NUCLEOTIDE SEQUENCE [LARGE SCALE GENOMIC DNA]</scope>
    <source>
        <strain evidence="11 12">PAM1271</strain>
    </source>
</reference>
<dbReference type="Gene3D" id="3.40.640.10">
    <property type="entry name" value="Type I PLP-dependent aspartate aminotransferase-like (Major domain)"/>
    <property type="match status" value="1"/>
</dbReference>
<name>A0A9Q2P8E8_RHOHA</name>
<evidence type="ECO:0000256" key="1">
    <source>
        <dbReference type="ARBA" id="ARBA00022571"/>
    </source>
</evidence>
<evidence type="ECO:0000313" key="9">
    <source>
        <dbReference type="EMBL" id="NKT76968.1"/>
    </source>
</evidence>
<dbReference type="PANTHER" id="PTHR11986">
    <property type="entry name" value="AMINOTRANSFERASE CLASS III"/>
    <property type="match status" value="1"/>
</dbReference>
<comment type="subunit">
    <text evidence="6">Homodimer.</text>
</comment>
<dbReference type="EMBL" id="WUXD01000097">
    <property type="protein sequence ID" value="MBM4630498.1"/>
    <property type="molecule type" value="Genomic_DNA"/>
</dbReference>
<comment type="caution">
    <text evidence="7">The sequence shown here is derived from an EMBL/GenBank/DDBJ whole genome shotgun (WGS) entry which is preliminary data.</text>
</comment>
<dbReference type="RefSeq" id="WP_044991060.1">
    <property type="nucleotide sequence ID" value="NZ_AP024181.1"/>
</dbReference>
<dbReference type="Proteomes" id="UP000608063">
    <property type="component" value="Unassembled WGS sequence"/>
</dbReference>
<dbReference type="PROSITE" id="PS00600">
    <property type="entry name" value="AA_TRANSFER_CLASS_3"/>
    <property type="match status" value="1"/>
</dbReference>
<dbReference type="GO" id="GO:0006526">
    <property type="term" value="P:L-arginine biosynthetic process"/>
    <property type="evidence" value="ECO:0007669"/>
    <property type="project" value="UniProtKB-UniRule"/>
</dbReference>
<keyword evidence="3 6" id="KW-0028">Amino-acid biosynthesis</keyword>
<feature type="binding site" evidence="6">
    <location>
        <position position="140"/>
    </location>
    <ligand>
        <name>pyridoxal 5'-phosphate</name>
        <dbReference type="ChEBI" id="CHEBI:597326"/>
    </ligand>
</feature>
<keyword evidence="4 6" id="KW-0808">Transferase</keyword>
<dbReference type="InterPro" id="IPR015421">
    <property type="entry name" value="PyrdxlP-dep_Trfase_major"/>
</dbReference>
<dbReference type="EMBL" id="WVDC01000005">
    <property type="protein sequence ID" value="NKW42566.1"/>
    <property type="molecule type" value="Genomic_DNA"/>
</dbReference>
<evidence type="ECO:0000313" key="7">
    <source>
        <dbReference type="EMBL" id="MBM4564302.1"/>
    </source>
</evidence>
<comment type="cofactor">
    <cofactor evidence="6">
        <name>pyridoxal 5'-phosphate</name>
        <dbReference type="ChEBI" id="CHEBI:597326"/>
    </cofactor>
    <text evidence="6">Binds 1 pyridoxal phosphate per subunit.</text>
</comment>
<comment type="similarity">
    <text evidence="6">Belongs to the class-III pyridoxal-phosphate-dependent aminotransferase family. ArgD subfamily.</text>
</comment>
<keyword evidence="2 6" id="KW-0032">Aminotransferase</keyword>
<dbReference type="Proteomes" id="UP000738270">
    <property type="component" value="Unassembled WGS sequence"/>
</dbReference>
<dbReference type="Gene3D" id="3.90.1150.10">
    <property type="entry name" value="Aspartate Aminotransferase, domain 1"/>
    <property type="match status" value="1"/>
</dbReference>
<dbReference type="Proteomes" id="UP000808906">
    <property type="component" value="Unassembled WGS sequence"/>
</dbReference>
<feature type="binding site" evidence="6">
    <location>
        <begin position="225"/>
        <end position="228"/>
    </location>
    <ligand>
        <name>pyridoxal 5'-phosphate</name>
        <dbReference type="ChEBI" id="CHEBI:597326"/>
    </ligand>
</feature>
<dbReference type="EMBL" id="WUXR01000001">
    <property type="protein sequence ID" value="MBM4564302.1"/>
    <property type="molecule type" value="Genomic_DNA"/>
</dbReference>
<feature type="binding site" evidence="6">
    <location>
        <position position="143"/>
    </location>
    <ligand>
        <name>N(2)-acetyl-L-ornithine</name>
        <dbReference type="ChEBI" id="CHEBI:57805"/>
    </ligand>
</feature>
<evidence type="ECO:0000313" key="10">
    <source>
        <dbReference type="EMBL" id="NKW42566.1"/>
    </source>
</evidence>
<sequence>MTATTDLQQRWSGALMNTYGVPRVALVRGEGAVVTDADGKRYLDLLAGIAVNILGHAHPAIVEAVTTQLSTLGHVSNLYASEPAVALAEHLLMQLGVGDNAGSVTGRVFLCNSGTEANEAAFKLARATGRPKIIAAEKAFHGRTMGALALTGQPDKRAPFEPMPPGVEHIPYGDLEALDRAVDEDTAAVFLEPIMGEGGVVVPPEGYLAGARKITAERGALLVLDEVQTGIGRTGWFYAHQAAGIVPDVMTLAKGLGGGMPIGACIATGAAAELFGPGKHGTTFGGNPVCAAAALAVLKTIAADDLLTRADMIGKVLSTGIEGLGHPLVDHVRGSGLLLGVVLTQDVAPTVEAAAREAGYLVNAAQPGVIRLAPPLILTEEQAEGFVAALPGILDTAAAESAAGGK</sequence>
<evidence type="ECO:0000313" key="8">
    <source>
        <dbReference type="EMBL" id="MBM4630498.1"/>
    </source>
</evidence>
<evidence type="ECO:0000313" key="12">
    <source>
        <dbReference type="Proteomes" id="UP000193518"/>
    </source>
</evidence>
<dbReference type="InterPro" id="IPR050103">
    <property type="entry name" value="Class-III_PLP-dep_AT"/>
</dbReference>
<dbReference type="NCBIfam" id="TIGR00707">
    <property type="entry name" value="argD"/>
    <property type="match status" value="1"/>
</dbReference>
<dbReference type="InterPro" id="IPR015424">
    <property type="entry name" value="PyrdxlP-dep_Trfase"/>
</dbReference>
<dbReference type="InterPro" id="IPR015422">
    <property type="entry name" value="PyrdxlP-dep_Trfase_small"/>
</dbReference>
<feature type="binding site" evidence="6">
    <location>
        <begin position="114"/>
        <end position="115"/>
    </location>
    <ligand>
        <name>pyridoxal 5'-phosphate</name>
        <dbReference type="ChEBI" id="CHEBI:597326"/>
    </ligand>
</feature>
<dbReference type="PIRSF" id="PIRSF000521">
    <property type="entry name" value="Transaminase_4ab_Lys_Orn"/>
    <property type="match status" value="1"/>
</dbReference>
<dbReference type="InterPro" id="IPR005814">
    <property type="entry name" value="Aminotrans_3"/>
</dbReference>
<dbReference type="Proteomes" id="UP000193518">
    <property type="component" value="Unassembled WGS sequence"/>
</dbReference>
<evidence type="ECO:0000313" key="11">
    <source>
        <dbReference type="EMBL" id="ORM19394.1"/>
    </source>
</evidence>
<evidence type="ECO:0000256" key="3">
    <source>
        <dbReference type="ARBA" id="ARBA00022605"/>
    </source>
</evidence>
<keyword evidence="6" id="KW-0963">Cytoplasm</keyword>
<dbReference type="EMBL" id="WVBC01000001">
    <property type="protein sequence ID" value="NKT76968.1"/>
    <property type="molecule type" value="Genomic_DNA"/>
</dbReference>
<dbReference type="GO" id="GO:0042802">
    <property type="term" value="F:identical protein binding"/>
    <property type="evidence" value="ECO:0007669"/>
    <property type="project" value="TreeGrafter"/>
</dbReference>
<dbReference type="SUPFAM" id="SSF53383">
    <property type="entry name" value="PLP-dependent transferases"/>
    <property type="match status" value="1"/>
</dbReference>
<dbReference type="EMBL" id="LWIC01000014">
    <property type="protein sequence ID" value="ORM19394.1"/>
    <property type="molecule type" value="Genomic_DNA"/>
</dbReference>
<dbReference type="EC" id="2.6.1.11" evidence="6"/>
<keyword evidence="1 6" id="KW-0055">Arginine biosynthesis</keyword>
<feature type="modified residue" description="N6-(pyridoxal phosphate)lysine" evidence="6">
    <location>
        <position position="254"/>
    </location>
</feature>
<dbReference type="InterPro" id="IPR049704">
    <property type="entry name" value="Aminotrans_3_PPA_site"/>
</dbReference>
<reference evidence="7" key="2">
    <citation type="submission" date="2019-11" db="EMBL/GenBank/DDBJ databases">
        <title>Spread of Macrolides and rifampicin resistant Rhodococcus equi in clinical isolates in the USA.</title>
        <authorList>
            <person name="Alvarez-Narvaez S."/>
            <person name="Huber L."/>
            <person name="Cohen N.D."/>
            <person name="Slovis N."/>
            <person name="Greiter M."/>
            <person name="Giguere S."/>
            <person name="Hart K."/>
        </authorList>
    </citation>
    <scope>NUCLEOTIDE SEQUENCE</scope>
    <source>
        <strain evidence="7">Lh_17</strain>
        <strain evidence="8">Lh_38</strain>
    </source>
</reference>
<dbReference type="PANTHER" id="PTHR11986:SF79">
    <property type="entry name" value="ACETYLORNITHINE AMINOTRANSFERASE, MITOCHONDRIAL"/>
    <property type="match status" value="1"/>
</dbReference>
<dbReference type="Pfam" id="PF00202">
    <property type="entry name" value="Aminotran_3"/>
    <property type="match status" value="1"/>
</dbReference>
<evidence type="ECO:0000256" key="5">
    <source>
        <dbReference type="ARBA" id="ARBA00022898"/>
    </source>
</evidence>
<dbReference type="GO" id="GO:0030170">
    <property type="term" value="F:pyridoxal phosphate binding"/>
    <property type="evidence" value="ECO:0007669"/>
    <property type="project" value="InterPro"/>
</dbReference>
<feature type="binding site" evidence="6">
    <location>
        <position position="282"/>
    </location>
    <ligand>
        <name>N(2)-acetyl-L-ornithine</name>
        <dbReference type="ChEBI" id="CHEBI:57805"/>
    </ligand>
</feature>
<dbReference type="AlphaFoldDB" id="A0A9Q2P8E8"/>
<dbReference type="NCBIfam" id="NF002874">
    <property type="entry name" value="PRK03244.1"/>
    <property type="match status" value="1"/>
</dbReference>
<accession>A0A9Q2P8E8</accession>
<organism evidence="7 13">
    <name type="scientific">Rhodococcus hoagii</name>
    <name type="common">Corynebacterium equii</name>
    <dbReference type="NCBI Taxonomy" id="43767"/>
    <lineage>
        <taxon>Bacteria</taxon>
        <taxon>Bacillati</taxon>
        <taxon>Actinomycetota</taxon>
        <taxon>Actinomycetes</taxon>
        <taxon>Mycobacteriales</taxon>
        <taxon>Nocardiaceae</taxon>
        <taxon>Prescottella</taxon>
    </lineage>
</organism>
<dbReference type="NCBIfam" id="NF002325">
    <property type="entry name" value="PRK01278.1"/>
    <property type="match status" value="1"/>
</dbReference>
<dbReference type="Proteomes" id="UP000603463">
    <property type="component" value="Unassembled WGS sequence"/>
</dbReference>
<comment type="catalytic activity">
    <reaction evidence="6">
        <text>N(2)-acetyl-L-ornithine + 2-oxoglutarate = N-acetyl-L-glutamate 5-semialdehyde + L-glutamate</text>
        <dbReference type="Rhea" id="RHEA:18049"/>
        <dbReference type="ChEBI" id="CHEBI:16810"/>
        <dbReference type="ChEBI" id="CHEBI:29123"/>
        <dbReference type="ChEBI" id="CHEBI:29985"/>
        <dbReference type="ChEBI" id="CHEBI:57805"/>
        <dbReference type="EC" id="2.6.1.11"/>
    </reaction>
</comment>
<reference evidence="9" key="3">
    <citation type="journal article" date="2020" name="Environ. Microbiol.">
        <title>The novel and transferable erm(51) gene confers Macrolides, Lincosamides, and Streptogramins B (MLSB) resistance to clonal Rhodococcus equi in the environment.</title>
        <authorList>
            <person name="Huber L."/>
            <person name="Giguere S."/>
            <person name="Slovis N.M."/>
            <person name="Alvarez-Narvaez S."/>
            <person name="Hart K.A."/>
            <person name="Greiter M."/>
            <person name="Morris E.R.A."/>
            <person name="Cohen N.D."/>
        </authorList>
    </citation>
    <scope>NUCLEOTIDE SEQUENCE</scope>
    <source>
        <strain evidence="9">Lh_116_1</strain>
        <strain evidence="10">Lh_16_1</strain>
    </source>
</reference>
<dbReference type="FunFam" id="3.40.640.10:FF:000004">
    <property type="entry name" value="Acetylornithine aminotransferase"/>
    <property type="match status" value="1"/>
</dbReference>
<protein>
    <recommendedName>
        <fullName evidence="6">Acetylornithine aminotransferase</fullName>
        <shortName evidence="6">ACOAT</shortName>
        <ecNumber evidence="6">2.6.1.11</ecNumber>
    </recommendedName>
</protein>
<evidence type="ECO:0000313" key="13">
    <source>
        <dbReference type="Proteomes" id="UP000808906"/>
    </source>
</evidence>
<evidence type="ECO:0000256" key="4">
    <source>
        <dbReference type="ARBA" id="ARBA00022679"/>
    </source>
</evidence>
<feature type="binding site" evidence="6">
    <location>
        <position position="283"/>
    </location>
    <ligand>
        <name>pyridoxal 5'-phosphate</name>
        <dbReference type="ChEBI" id="CHEBI:597326"/>
    </ligand>
</feature>
<comment type="subcellular location">
    <subcellularLocation>
        <location evidence="6">Cytoplasm</location>
    </subcellularLocation>
</comment>
<dbReference type="GO" id="GO:0005737">
    <property type="term" value="C:cytoplasm"/>
    <property type="evidence" value="ECO:0007669"/>
    <property type="project" value="UniProtKB-SubCell"/>
</dbReference>
<evidence type="ECO:0000256" key="6">
    <source>
        <dbReference type="HAMAP-Rule" id="MF_01107"/>
    </source>
</evidence>
<keyword evidence="5 6" id="KW-0663">Pyridoxal phosphate</keyword>
<proteinExistence type="inferred from homology"/>
<evidence type="ECO:0000256" key="2">
    <source>
        <dbReference type="ARBA" id="ARBA00022576"/>
    </source>
</evidence>
<dbReference type="CDD" id="cd00610">
    <property type="entry name" value="OAT_like"/>
    <property type="match status" value="1"/>
</dbReference>
<dbReference type="InterPro" id="IPR004636">
    <property type="entry name" value="AcOrn/SuccOrn_fam"/>
</dbReference>
<dbReference type="GO" id="GO:0003992">
    <property type="term" value="F:N2-acetyl-L-ornithine:2-oxoglutarate 5-aminotransferase activity"/>
    <property type="evidence" value="ECO:0007669"/>
    <property type="project" value="UniProtKB-UniRule"/>
</dbReference>
<comment type="pathway">
    <text evidence="6">Amino-acid biosynthesis; L-arginine biosynthesis; N(2)-acetyl-L-ornithine from L-glutamate: step 4/4.</text>
</comment>
<comment type="miscellaneous">
    <text evidence="6">May also have succinyldiaminopimelate aminotransferase activity, thus carrying out the corresponding step in lysine biosynthesis.</text>
</comment>
<gene>
    <name evidence="6" type="primary">argD</name>
    <name evidence="11" type="ORF">A5N68_23395</name>
    <name evidence="7" type="ORF">GS441_02175</name>
    <name evidence="8" type="ORF">GS453_28415</name>
    <name evidence="9" type="ORF">GS882_01810</name>
    <name evidence="10" type="ORF">GS947_13335</name>
</gene>